<comment type="caution">
    <text evidence="1">The sequence shown here is derived from an EMBL/GenBank/DDBJ whole genome shotgun (WGS) entry which is preliminary data.</text>
</comment>
<sequence>MLSATLISRGMRDDLRRSVRFWNILNYFEIRLFSVLLGQNEENIVKQGLVFPPKQNSMQVLFLLTCNI</sequence>
<organism evidence="1 2">
    <name type="scientific">Caerostris darwini</name>
    <dbReference type="NCBI Taxonomy" id="1538125"/>
    <lineage>
        <taxon>Eukaryota</taxon>
        <taxon>Metazoa</taxon>
        <taxon>Ecdysozoa</taxon>
        <taxon>Arthropoda</taxon>
        <taxon>Chelicerata</taxon>
        <taxon>Arachnida</taxon>
        <taxon>Araneae</taxon>
        <taxon>Araneomorphae</taxon>
        <taxon>Entelegynae</taxon>
        <taxon>Araneoidea</taxon>
        <taxon>Araneidae</taxon>
        <taxon>Caerostris</taxon>
    </lineage>
</organism>
<gene>
    <name evidence="1" type="ORF">CDAR_280031</name>
</gene>
<dbReference type="AlphaFoldDB" id="A0AAV4PHJ6"/>
<evidence type="ECO:0000313" key="2">
    <source>
        <dbReference type="Proteomes" id="UP001054837"/>
    </source>
</evidence>
<proteinExistence type="predicted"/>
<reference evidence="1 2" key="1">
    <citation type="submission" date="2021-06" db="EMBL/GenBank/DDBJ databases">
        <title>Caerostris darwini draft genome.</title>
        <authorList>
            <person name="Kono N."/>
            <person name="Arakawa K."/>
        </authorList>
    </citation>
    <scope>NUCLEOTIDE SEQUENCE [LARGE SCALE GENOMIC DNA]</scope>
</reference>
<name>A0AAV4PHJ6_9ARAC</name>
<protein>
    <submittedName>
        <fullName evidence="1">Uncharacterized protein</fullName>
    </submittedName>
</protein>
<evidence type="ECO:0000313" key="1">
    <source>
        <dbReference type="EMBL" id="GIX96463.1"/>
    </source>
</evidence>
<accession>A0AAV4PHJ6</accession>
<dbReference type="EMBL" id="BPLQ01002920">
    <property type="protein sequence ID" value="GIX96463.1"/>
    <property type="molecule type" value="Genomic_DNA"/>
</dbReference>
<dbReference type="Proteomes" id="UP001054837">
    <property type="component" value="Unassembled WGS sequence"/>
</dbReference>
<keyword evidence="2" id="KW-1185">Reference proteome</keyword>